<name>A0ACB8QZ23_9AGAM</name>
<accession>A0ACB8QZ23</accession>
<dbReference type="Proteomes" id="UP000814128">
    <property type="component" value="Unassembled WGS sequence"/>
</dbReference>
<organism evidence="1 2">
    <name type="scientific">Vararia minispora EC-137</name>
    <dbReference type="NCBI Taxonomy" id="1314806"/>
    <lineage>
        <taxon>Eukaryota</taxon>
        <taxon>Fungi</taxon>
        <taxon>Dikarya</taxon>
        <taxon>Basidiomycota</taxon>
        <taxon>Agaricomycotina</taxon>
        <taxon>Agaricomycetes</taxon>
        <taxon>Russulales</taxon>
        <taxon>Lachnocladiaceae</taxon>
        <taxon>Vararia</taxon>
    </lineage>
</organism>
<dbReference type="EMBL" id="MU273468">
    <property type="protein sequence ID" value="KAI0036832.1"/>
    <property type="molecule type" value="Genomic_DNA"/>
</dbReference>
<sequence>MTLLFRSIRIFFYVSIFLLTVAVLGLSAYFAEQFSSRGGFSIFSLVVPSVTIIWGIFQLMWAQPRTEAVFLFVTGVLWLAEAAWATDETPRLECFDLRNMRTQTTRGSISAESFCYESRIVEAFSWTIFLCLAIAFVILVSLANKSKVLGHPDIWYEPVDWLPWYGELPGEVGGRWFQSPYHMYHHRYGYGQFGQQMMGAQPGGAVISIGGQTYTQMPGHSMVIRPGINGGPPVVEHVRGHIQSV</sequence>
<keyword evidence="2" id="KW-1185">Reference proteome</keyword>
<evidence type="ECO:0000313" key="1">
    <source>
        <dbReference type="EMBL" id="KAI0036832.1"/>
    </source>
</evidence>
<reference evidence="1" key="1">
    <citation type="submission" date="2021-02" db="EMBL/GenBank/DDBJ databases">
        <authorList>
            <consortium name="DOE Joint Genome Institute"/>
            <person name="Ahrendt S."/>
            <person name="Looney B.P."/>
            <person name="Miyauchi S."/>
            <person name="Morin E."/>
            <person name="Drula E."/>
            <person name="Courty P.E."/>
            <person name="Chicoki N."/>
            <person name="Fauchery L."/>
            <person name="Kohler A."/>
            <person name="Kuo A."/>
            <person name="Labutti K."/>
            <person name="Pangilinan J."/>
            <person name="Lipzen A."/>
            <person name="Riley R."/>
            <person name="Andreopoulos W."/>
            <person name="He G."/>
            <person name="Johnson J."/>
            <person name="Barry K.W."/>
            <person name="Grigoriev I.V."/>
            <person name="Nagy L."/>
            <person name="Hibbett D."/>
            <person name="Henrissat B."/>
            <person name="Matheny P.B."/>
            <person name="Labbe J."/>
            <person name="Martin F."/>
        </authorList>
    </citation>
    <scope>NUCLEOTIDE SEQUENCE</scope>
    <source>
        <strain evidence="1">EC-137</strain>
    </source>
</reference>
<reference evidence="1" key="2">
    <citation type="journal article" date="2022" name="New Phytol.">
        <title>Evolutionary transition to the ectomycorrhizal habit in the genomes of a hyperdiverse lineage of mushroom-forming fungi.</title>
        <authorList>
            <person name="Looney B."/>
            <person name="Miyauchi S."/>
            <person name="Morin E."/>
            <person name="Drula E."/>
            <person name="Courty P.E."/>
            <person name="Kohler A."/>
            <person name="Kuo A."/>
            <person name="LaButti K."/>
            <person name="Pangilinan J."/>
            <person name="Lipzen A."/>
            <person name="Riley R."/>
            <person name="Andreopoulos W."/>
            <person name="He G."/>
            <person name="Johnson J."/>
            <person name="Nolan M."/>
            <person name="Tritt A."/>
            <person name="Barry K.W."/>
            <person name="Grigoriev I.V."/>
            <person name="Nagy L.G."/>
            <person name="Hibbett D."/>
            <person name="Henrissat B."/>
            <person name="Matheny P.B."/>
            <person name="Labbe J."/>
            <person name="Martin F.M."/>
        </authorList>
    </citation>
    <scope>NUCLEOTIDE SEQUENCE</scope>
    <source>
        <strain evidence="1">EC-137</strain>
    </source>
</reference>
<protein>
    <submittedName>
        <fullName evidence="1">Uncharacterized protein</fullName>
    </submittedName>
</protein>
<gene>
    <name evidence="1" type="ORF">K488DRAFT_81818</name>
</gene>
<proteinExistence type="predicted"/>
<comment type="caution">
    <text evidence="1">The sequence shown here is derived from an EMBL/GenBank/DDBJ whole genome shotgun (WGS) entry which is preliminary data.</text>
</comment>
<evidence type="ECO:0000313" key="2">
    <source>
        <dbReference type="Proteomes" id="UP000814128"/>
    </source>
</evidence>